<protein>
    <submittedName>
        <fullName evidence="2">SdpI family protein</fullName>
    </submittedName>
</protein>
<dbReference type="Proteomes" id="UP000886890">
    <property type="component" value="Unassembled WGS sequence"/>
</dbReference>
<dbReference type="PANTHER" id="PTHR37810">
    <property type="entry name" value="IMMUNITY PROTEIN SDPI"/>
    <property type="match status" value="1"/>
</dbReference>
<dbReference type="AlphaFoldDB" id="A0A9D1XF27"/>
<organism evidence="2 3">
    <name type="scientific">Candidatus Fusicatenibacter merdavium</name>
    <dbReference type="NCBI Taxonomy" id="2838600"/>
    <lineage>
        <taxon>Bacteria</taxon>
        <taxon>Bacillati</taxon>
        <taxon>Bacillota</taxon>
        <taxon>Clostridia</taxon>
        <taxon>Lachnospirales</taxon>
        <taxon>Lachnospiraceae</taxon>
        <taxon>Fusicatenibacter</taxon>
    </lineage>
</organism>
<dbReference type="Pfam" id="PF13630">
    <property type="entry name" value="SdpI"/>
    <property type="match status" value="1"/>
</dbReference>
<feature type="transmembrane region" description="Helical" evidence="1">
    <location>
        <begin position="12"/>
        <end position="29"/>
    </location>
</feature>
<feature type="transmembrane region" description="Helical" evidence="1">
    <location>
        <begin position="210"/>
        <end position="229"/>
    </location>
</feature>
<feature type="transmembrane region" description="Helical" evidence="1">
    <location>
        <begin position="169"/>
        <end position="189"/>
    </location>
</feature>
<dbReference type="EMBL" id="DXEK01000194">
    <property type="protein sequence ID" value="HIX78279.1"/>
    <property type="molecule type" value="Genomic_DNA"/>
</dbReference>
<accession>A0A9D1XF27</accession>
<dbReference type="PANTHER" id="PTHR37810:SF5">
    <property type="entry name" value="IMMUNITY PROTEIN SDPI"/>
    <property type="match status" value="1"/>
</dbReference>
<name>A0A9D1XF27_9FIRM</name>
<evidence type="ECO:0000313" key="2">
    <source>
        <dbReference type="EMBL" id="HIX78279.1"/>
    </source>
</evidence>
<gene>
    <name evidence="2" type="ORF">H9734_11930</name>
</gene>
<reference evidence="2" key="1">
    <citation type="journal article" date="2021" name="PeerJ">
        <title>Extensive microbial diversity within the chicken gut microbiome revealed by metagenomics and culture.</title>
        <authorList>
            <person name="Gilroy R."/>
            <person name="Ravi A."/>
            <person name="Getino M."/>
            <person name="Pursley I."/>
            <person name="Horton D.L."/>
            <person name="Alikhan N.F."/>
            <person name="Baker D."/>
            <person name="Gharbi K."/>
            <person name="Hall N."/>
            <person name="Watson M."/>
            <person name="Adriaenssens E.M."/>
            <person name="Foster-Nyarko E."/>
            <person name="Jarju S."/>
            <person name="Secka A."/>
            <person name="Antonio M."/>
            <person name="Oren A."/>
            <person name="Chaudhuri R.R."/>
            <person name="La Ragione R."/>
            <person name="Hildebrand F."/>
            <person name="Pallen M.J."/>
        </authorList>
    </citation>
    <scope>NUCLEOTIDE SEQUENCE</scope>
    <source>
        <strain evidence="2">CHK183-1962</strain>
    </source>
</reference>
<feature type="transmembrane region" description="Helical" evidence="1">
    <location>
        <begin position="92"/>
        <end position="115"/>
    </location>
</feature>
<feature type="transmembrane region" description="Helical" evidence="1">
    <location>
        <begin position="144"/>
        <end position="163"/>
    </location>
</feature>
<dbReference type="InterPro" id="IPR025962">
    <property type="entry name" value="SdpI/YhfL"/>
</dbReference>
<dbReference type="GO" id="GO:0009636">
    <property type="term" value="P:response to toxic substance"/>
    <property type="evidence" value="ECO:0007669"/>
    <property type="project" value="TreeGrafter"/>
</dbReference>
<reference evidence="2" key="2">
    <citation type="submission" date="2021-04" db="EMBL/GenBank/DDBJ databases">
        <authorList>
            <person name="Gilroy R."/>
        </authorList>
    </citation>
    <scope>NUCLEOTIDE SEQUENCE</scope>
    <source>
        <strain evidence="2">CHK183-1962</strain>
    </source>
</reference>
<comment type="caution">
    <text evidence="2">The sequence shown here is derived from an EMBL/GenBank/DDBJ whole genome shotgun (WGS) entry which is preliminary data.</text>
</comment>
<proteinExistence type="predicted"/>
<feature type="transmembrane region" description="Helical" evidence="1">
    <location>
        <begin position="64"/>
        <end position="86"/>
    </location>
</feature>
<keyword evidence="1" id="KW-0812">Transmembrane</keyword>
<feature type="transmembrane region" description="Helical" evidence="1">
    <location>
        <begin position="35"/>
        <end position="52"/>
    </location>
</feature>
<keyword evidence="1" id="KW-0472">Membrane</keyword>
<evidence type="ECO:0000313" key="3">
    <source>
        <dbReference type="Proteomes" id="UP000886890"/>
    </source>
</evidence>
<evidence type="ECO:0000256" key="1">
    <source>
        <dbReference type="SAM" id="Phobius"/>
    </source>
</evidence>
<keyword evidence="1" id="KW-1133">Transmembrane helix</keyword>
<sequence>MKEIIRENRGKLIVSSLVILLPLLTGWLMLGRVLIQPFFLLAVHWICLWVTFRDQRDRKQSRKAIGLIVWLLPAMSLLFGTISVLAESKMRKYSAVTALVCFGFGVLFLVCGNYFPKIRRNRTMGIKVKWALENEENWNATHRFGGKVWVAAGLLAMICSLFAEYEIAIVLFTVIVLLAAFVPCLYSYLYYRKQVREGSVEKGRRKPGTVIFTLAVVVGVAVFLGWTLFTGDMEIVYGENSFTVETGSWKDLTVEYSEIEDITYEPKDPSDEVSGIRTNGLGNFRVSMGSFENEIYGDYTRYTYAACDSCVVLNVSGKIVVINGENDEATKEIYDTLLEKTGNGK</sequence>